<name>A0ABT9D9A8_9CELL</name>
<dbReference type="Proteomes" id="UP001232536">
    <property type="component" value="Unassembled WGS sequence"/>
</dbReference>
<evidence type="ECO:0000313" key="2">
    <source>
        <dbReference type="EMBL" id="MDO8107493.1"/>
    </source>
</evidence>
<dbReference type="InterPro" id="IPR011991">
    <property type="entry name" value="ArsR-like_HTH"/>
</dbReference>
<evidence type="ECO:0000313" key="3">
    <source>
        <dbReference type="Proteomes" id="UP001232536"/>
    </source>
</evidence>
<dbReference type="InterPro" id="IPR050313">
    <property type="entry name" value="Carb_Metab_HTH_regulators"/>
</dbReference>
<organism evidence="2 3">
    <name type="scientific">Actinotalea lenta</name>
    <dbReference type="NCBI Taxonomy" id="3064654"/>
    <lineage>
        <taxon>Bacteria</taxon>
        <taxon>Bacillati</taxon>
        <taxon>Actinomycetota</taxon>
        <taxon>Actinomycetes</taxon>
        <taxon>Micrococcales</taxon>
        <taxon>Cellulomonadaceae</taxon>
        <taxon>Actinotalea</taxon>
    </lineage>
</organism>
<accession>A0ABT9D9A8</accession>
<dbReference type="InterPro" id="IPR036388">
    <property type="entry name" value="WH-like_DNA-bd_sf"/>
</dbReference>
<feature type="region of interest" description="Disordered" evidence="1">
    <location>
        <begin position="220"/>
        <end position="247"/>
    </location>
</feature>
<sequence>MDTPEIDSSTRARILHLVVEAGPVSVLELAHDLDLTPAGVRRHIAALEDAGQVAVHSGRPAGSQGRGRPARRYVATLSAQAALDCTYAELAEQALGYLAQVAGEQAVEEFAERRAADLEASLEPAVDGAPGLRDRTERLASALSTEGYAASVRSVPGGMAVQLCQGHCPVRDVAARYPALCEAETRALSRLLGVHVQRLSTLASGGHVCTTHVPVAALGVGTSPSRGGSATAHRPTGRRTAAVEGDR</sequence>
<evidence type="ECO:0000256" key="1">
    <source>
        <dbReference type="SAM" id="MobiDB-lite"/>
    </source>
</evidence>
<comment type="caution">
    <text evidence="2">The sequence shown here is derived from an EMBL/GenBank/DDBJ whole genome shotgun (WGS) entry which is preliminary data.</text>
</comment>
<dbReference type="PANTHER" id="PTHR30363:SF28">
    <property type="entry name" value="TRANSCRIPTIONAL REGULATORY PROTEIN-RELATED"/>
    <property type="match status" value="1"/>
</dbReference>
<dbReference type="CDD" id="cd00090">
    <property type="entry name" value="HTH_ARSR"/>
    <property type="match status" value="1"/>
</dbReference>
<dbReference type="InterPro" id="IPR036390">
    <property type="entry name" value="WH_DNA-bd_sf"/>
</dbReference>
<reference evidence="2 3" key="1">
    <citation type="submission" date="2023-07" db="EMBL/GenBank/DDBJ databases">
        <title>Description of novel actinomycetes strains, isolated from tidal flat sediment.</title>
        <authorList>
            <person name="Lu C."/>
        </authorList>
    </citation>
    <scope>NUCLEOTIDE SEQUENCE [LARGE SCALE GENOMIC DNA]</scope>
    <source>
        <strain evidence="2 3">SYSU T00b441</strain>
    </source>
</reference>
<dbReference type="PANTHER" id="PTHR30363">
    <property type="entry name" value="HTH-TYPE TRANSCRIPTIONAL REGULATOR SRLR-RELATED"/>
    <property type="match status" value="1"/>
</dbReference>
<dbReference type="SUPFAM" id="SSF46785">
    <property type="entry name" value="Winged helix' DNA-binding domain"/>
    <property type="match status" value="1"/>
</dbReference>
<dbReference type="RefSeq" id="WP_304601114.1">
    <property type="nucleotide sequence ID" value="NZ_JAUQYO010000001.1"/>
</dbReference>
<dbReference type="Gene3D" id="1.10.10.10">
    <property type="entry name" value="Winged helix-like DNA-binding domain superfamily/Winged helix DNA-binding domain"/>
    <property type="match status" value="1"/>
</dbReference>
<dbReference type="EMBL" id="JAUQYP010000001">
    <property type="protein sequence ID" value="MDO8107493.1"/>
    <property type="molecule type" value="Genomic_DNA"/>
</dbReference>
<protein>
    <submittedName>
        <fullName evidence="2">Helix-turn-helix domain-containing protein</fullName>
    </submittedName>
</protein>
<proteinExistence type="predicted"/>
<keyword evidence="3" id="KW-1185">Reference proteome</keyword>
<dbReference type="Pfam" id="PF12840">
    <property type="entry name" value="HTH_20"/>
    <property type="match status" value="1"/>
</dbReference>
<gene>
    <name evidence="2" type="ORF">Q6348_09835</name>
</gene>